<reference evidence="3" key="1">
    <citation type="submission" date="2020-07" db="EMBL/GenBank/DDBJ databases">
        <title>Ethylene signaling mediates host invasion by parasitic plants.</title>
        <authorList>
            <person name="Yoshida S."/>
        </authorList>
    </citation>
    <scope>NUCLEOTIDE SEQUENCE</scope>
    <source>
        <strain evidence="3">Okayama</strain>
    </source>
</reference>
<evidence type="ECO:0000256" key="1">
    <source>
        <dbReference type="SAM" id="MobiDB-lite"/>
    </source>
</evidence>
<evidence type="ECO:0000313" key="3">
    <source>
        <dbReference type="EMBL" id="GFP87495.1"/>
    </source>
</evidence>
<dbReference type="GO" id="GO:0016491">
    <property type="term" value="F:oxidoreductase activity"/>
    <property type="evidence" value="ECO:0007669"/>
    <property type="project" value="InterPro"/>
</dbReference>
<dbReference type="SUPFAM" id="SSF53720">
    <property type="entry name" value="ALDH-like"/>
    <property type="match status" value="1"/>
</dbReference>
<proteinExistence type="predicted"/>
<dbReference type="EMBL" id="BMAC01000145">
    <property type="protein sequence ID" value="GFP87495.1"/>
    <property type="molecule type" value="Genomic_DNA"/>
</dbReference>
<name>A0A830BV89_9LAMI</name>
<feature type="domain" description="Aldehyde dehydrogenase" evidence="2">
    <location>
        <begin position="29"/>
        <end position="65"/>
    </location>
</feature>
<feature type="region of interest" description="Disordered" evidence="1">
    <location>
        <begin position="62"/>
        <end position="106"/>
    </location>
</feature>
<evidence type="ECO:0000259" key="2">
    <source>
        <dbReference type="Pfam" id="PF00171"/>
    </source>
</evidence>
<evidence type="ECO:0000313" key="4">
    <source>
        <dbReference type="Proteomes" id="UP000653305"/>
    </source>
</evidence>
<organism evidence="3 4">
    <name type="scientific">Phtheirospermum japonicum</name>
    <dbReference type="NCBI Taxonomy" id="374723"/>
    <lineage>
        <taxon>Eukaryota</taxon>
        <taxon>Viridiplantae</taxon>
        <taxon>Streptophyta</taxon>
        <taxon>Embryophyta</taxon>
        <taxon>Tracheophyta</taxon>
        <taxon>Spermatophyta</taxon>
        <taxon>Magnoliopsida</taxon>
        <taxon>eudicotyledons</taxon>
        <taxon>Gunneridae</taxon>
        <taxon>Pentapetalae</taxon>
        <taxon>asterids</taxon>
        <taxon>lamiids</taxon>
        <taxon>Lamiales</taxon>
        <taxon>Orobanchaceae</taxon>
        <taxon>Orobanchaceae incertae sedis</taxon>
        <taxon>Phtheirospermum</taxon>
    </lineage>
</organism>
<dbReference type="InterPro" id="IPR016161">
    <property type="entry name" value="Ald_DH/histidinol_DH"/>
</dbReference>
<comment type="caution">
    <text evidence="3">The sequence shown here is derived from an EMBL/GenBank/DDBJ whole genome shotgun (WGS) entry which is preliminary data.</text>
</comment>
<sequence>MIRYRISSWKEEKWNSINGMEMHKNCLEVTIITPFNFPLEIPMLQLMGALYMGNKPLHKVDSKASKSWDDAEEEIGDANATDETGSALDNASRGSEAAFQHDDESIENDVEVELEFNVKLQKDF</sequence>
<gene>
    <name evidence="3" type="ORF">PHJA_000893200</name>
</gene>
<protein>
    <submittedName>
        <fullName evidence="3">Delta-1-pyrroline-5-carboxylate dehydrogenase 12a1 mitochondrial</fullName>
    </submittedName>
</protein>
<dbReference type="Proteomes" id="UP000653305">
    <property type="component" value="Unassembled WGS sequence"/>
</dbReference>
<accession>A0A830BV89</accession>
<dbReference type="Gene3D" id="3.40.605.10">
    <property type="entry name" value="Aldehyde Dehydrogenase, Chain A, domain 1"/>
    <property type="match status" value="1"/>
</dbReference>
<dbReference type="InterPro" id="IPR015590">
    <property type="entry name" value="Aldehyde_DH_dom"/>
</dbReference>
<dbReference type="OrthoDB" id="440325at2759"/>
<keyword evidence="4" id="KW-1185">Reference proteome</keyword>
<dbReference type="InterPro" id="IPR016162">
    <property type="entry name" value="Ald_DH_N"/>
</dbReference>
<dbReference type="AlphaFoldDB" id="A0A830BV89"/>
<dbReference type="Pfam" id="PF00171">
    <property type="entry name" value="Aldedh"/>
    <property type="match status" value="1"/>
</dbReference>
<feature type="compositionally biased region" description="Polar residues" evidence="1">
    <location>
        <begin position="81"/>
        <end position="93"/>
    </location>
</feature>